<protein>
    <submittedName>
        <fullName evidence="7">LLM class flavin-dependent oxidoreductase</fullName>
    </submittedName>
</protein>
<evidence type="ECO:0000259" key="6">
    <source>
        <dbReference type="Pfam" id="PF00296"/>
    </source>
</evidence>
<keyword evidence="3" id="KW-0560">Oxidoreductase</keyword>
<name>A0ABT1YHY3_9BACL</name>
<keyword evidence="4" id="KW-0503">Monooxygenase</keyword>
<dbReference type="EMBL" id="JANQBD010000011">
    <property type="protein sequence ID" value="MCR8632783.1"/>
    <property type="molecule type" value="Genomic_DNA"/>
</dbReference>
<evidence type="ECO:0000256" key="5">
    <source>
        <dbReference type="ARBA" id="ARBA00033748"/>
    </source>
</evidence>
<dbReference type="Proteomes" id="UP001300012">
    <property type="component" value="Unassembled WGS sequence"/>
</dbReference>
<dbReference type="SUPFAM" id="SSF51679">
    <property type="entry name" value="Bacterial luciferase-like"/>
    <property type="match status" value="1"/>
</dbReference>
<evidence type="ECO:0000313" key="8">
    <source>
        <dbReference type="Proteomes" id="UP001300012"/>
    </source>
</evidence>
<dbReference type="InterPro" id="IPR051260">
    <property type="entry name" value="Diverse_substr_monoxygenases"/>
</dbReference>
<evidence type="ECO:0000256" key="1">
    <source>
        <dbReference type="ARBA" id="ARBA00022630"/>
    </source>
</evidence>
<keyword evidence="1" id="KW-0285">Flavoprotein</keyword>
<keyword evidence="8" id="KW-1185">Reference proteome</keyword>
<proteinExistence type="inferred from homology"/>
<evidence type="ECO:0000256" key="4">
    <source>
        <dbReference type="ARBA" id="ARBA00023033"/>
    </source>
</evidence>
<feature type="domain" description="Luciferase-like" evidence="6">
    <location>
        <begin position="28"/>
        <end position="376"/>
    </location>
</feature>
<accession>A0ABT1YHY3</accession>
<gene>
    <name evidence="7" type="ORF">NV381_16390</name>
</gene>
<organism evidence="7 8">
    <name type="scientific">Paenibacillus radicis</name>
    <name type="common">ex Xue et al. 2023</name>
    <dbReference type="NCBI Taxonomy" id="2972489"/>
    <lineage>
        <taxon>Bacteria</taxon>
        <taxon>Bacillati</taxon>
        <taxon>Bacillota</taxon>
        <taxon>Bacilli</taxon>
        <taxon>Bacillales</taxon>
        <taxon>Paenibacillaceae</taxon>
        <taxon>Paenibacillus</taxon>
    </lineage>
</organism>
<dbReference type="Gene3D" id="3.20.20.30">
    <property type="entry name" value="Luciferase-like domain"/>
    <property type="match status" value="1"/>
</dbReference>
<dbReference type="InterPro" id="IPR011251">
    <property type="entry name" value="Luciferase-like_dom"/>
</dbReference>
<dbReference type="PANTHER" id="PTHR30011">
    <property type="entry name" value="ALKANESULFONATE MONOOXYGENASE-RELATED"/>
    <property type="match status" value="1"/>
</dbReference>
<sequence length="438" mass="47955">MSNSTRKIKLGLFIQAAGHHVGGWRHPDAQAGGENLSLLQHIAQTAERGKFDLLFIGDGLGTSPNAAPSVVARFEPLTLLGFLSAVTKHIGLAATSSTTYGEPFHMARAFASLDHLSGGRAAWNVVTTSSAETALNFSKDSHPDHSSRYEKAKEFVEVVKGLWDSWEDGAFIHDKESGVFFDKTKLHYLDHKGPNYSVRGPLNVSRPPQGYPVLIQAGSSNTGQDVGAEIADIIFTAQQSLKDAQSFYAGIKSKLAQHGKSPEHFFIMPGLMPIIGKTEQEARDKFDQLSSWVDLSVGLDALSARLGQDVSKFPLDELLPELPETDGAKSRSHLLTALARREQLTVRQLAYRVAGSRGHGVILGTPSQIADHMEEWFAGNAADGFNIMPPYFPGGLEDFVELVVPELQRRGLFRTEYEGRTLRENLGLPRPKSRYARV</sequence>
<dbReference type="PANTHER" id="PTHR30011:SF16">
    <property type="entry name" value="C2H2 FINGER DOMAIN TRANSCRIPTION FACTOR (EUROFUNG)-RELATED"/>
    <property type="match status" value="1"/>
</dbReference>
<comment type="similarity">
    <text evidence="5">Belongs to the NtaA/SnaA/DszA monooxygenase family.</text>
</comment>
<comment type="caution">
    <text evidence="7">The sequence shown here is derived from an EMBL/GenBank/DDBJ whole genome shotgun (WGS) entry which is preliminary data.</text>
</comment>
<keyword evidence="2" id="KW-0288">FMN</keyword>
<dbReference type="PIRSF" id="PIRSF000337">
    <property type="entry name" value="NTA_MOA"/>
    <property type="match status" value="1"/>
</dbReference>
<evidence type="ECO:0000256" key="2">
    <source>
        <dbReference type="ARBA" id="ARBA00022643"/>
    </source>
</evidence>
<dbReference type="InterPro" id="IPR036661">
    <property type="entry name" value="Luciferase-like_sf"/>
</dbReference>
<reference evidence="7 8" key="1">
    <citation type="submission" date="2022-08" db="EMBL/GenBank/DDBJ databases">
        <title>Paenibacillus endoradicis sp. nov., Paenibacillus radicibacter sp. nov and Paenibacillus pararadicis sp. nov., three cold-adapted plant growth-promoting bacteria isolated from root of Larix gmelinii in Great Khingan.</title>
        <authorList>
            <person name="Xue H."/>
        </authorList>
    </citation>
    <scope>NUCLEOTIDE SEQUENCE [LARGE SCALE GENOMIC DNA]</scope>
    <source>
        <strain evidence="7 8">N5-1-1-5</strain>
    </source>
</reference>
<dbReference type="InterPro" id="IPR016215">
    <property type="entry name" value="NTA_MOA"/>
</dbReference>
<dbReference type="Pfam" id="PF00296">
    <property type="entry name" value="Bac_luciferase"/>
    <property type="match status" value="1"/>
</dbReference>
<dbReference type="NCBIfam" id="TIGR03860">
    <property type="entry name" value="FMN_nitrolo"/>
    <property type="match status" value="1"/>
</dbReference>
<dbReference type="RefSeq" id="WP_258214369.1">
    <property type="nucleotide sequence ID" value="NZ_JANQBD010000011.1"/>
</dbReference>
<evidence type="ECO:0000256" key="3">
    <source>
        <dbReference type="ARBA" id="ARBA00023002"/>
    </source>
</evidence>
<dbReference type="CDD" id="cd01095">
    <property type="entry name" value="Nitrilotriacetate_monoxgenase"/>
    <property type="match status" value="1"/>
</dbReference>
<evidence type="ECO:0000313" key="7">
    <source>
        <dbReference type="EMBL" id="MCR8632783.1"/>
    </source>
</evidence>